<reference evidence="2" key="1">
    <citation type="submission" date="2016-11" db="EMBL/GenBank/DDBJ databases">
        <authorList>
            <person name="Varghese N."/>
            <person name="Submissions S."/>
        </authorList>
    </citation>
    <scope>NUCLEOTIDE SEQUENCE [LARGE SCALE GENOMIC DNA]</scope>
    <source>
        <strain evidence="2">DSM 100564</strain>
    </source>
</reference>
<dbReference type="STRING" id="1470563.SAMN05444000_1413"/>
<dbReference type="Proteomes" id="UP000183982">
    <property type="component" value="Unassembled WGS sequence"/>
</dbReference>
<dbReference type="AlphaFoldDB" id="A0A1M6TJP8"/>
<protein>
    <submittedName>
        <fullName evidence="1">Uncharacterized protein</fullName>
    </submittedName>
</protein>
<evidence type="ECO:0000313" key="1">
    <source>
        <dbReference type="EMBL" id="SHK57195.1"/>
    </source>
</evidence>
<gene>
    <name evidence="1" type="ORF">SAMN05444000_1413</name>
</gene>
<keyword evidence="2" id="KW-1185">Reference proteome</keyword>
<accession>A0A1M6TJP8</accession>
<dbReference type="EMBL" id="FQZQ01000041">
    <property type="protein sequence ID" value="SHK57195.1"/>
    <property type="molecule type" value="Genomic_DNA"/>
</dbReference>
<proteinExistence type="predicted"/>
<name>A0A1M6TJP8_9RHOB</name>
<organism evidence="1 2">
    <name type="scientific">Shimia gijangensis</name>
    <dbReference type="NCBI Taxonomy" id="1470563"/>
    <lineage>
        <taxon>Bacteria</taxon>
        <taxon>Pseudomonadati</taxon>
        <taxon>Pseudomonadota</taxon>
        <taxon>Alphaproteobacteria</taxon>
        <taxon>Rhodobacterales</taxon>
        <taxon>Roseobacteraceae</taxon>
    </lineage>
</organism>
<evidence type="ECO:0000313" key="2">
    <source>
        <dbReference type="Proteomes" id="UP000183982"/>
    </source>
</evidence>
<sequence>MREHPDEEDKRISHETIYRSLFIQTGPVAV</sequence>